<evidence type="ECO:0000259" key="3">
    <source>
        <dbReference type="Pfam" id="PF17183"/>
    </source>
</evidence>
<feature type="domain" description="Get5 N-terminal" evidence="2">
    <location>
        <begin position="6"/>
        <end position="159"/>
    </location>
</feature>
<dbReference type="Gene3D" id="1.10.286.70">
    <property type="entry name" value="Get5 dimerization domain"/>
    <property type="match status" value="1"/>
</dbReference>
<evidence type="ECO:0000313" key="5">
    <source>
        <dbReference type="Proteomes" id="UP000034947"/>
    </source>
</evidence>
<accession>A0A0F8V244</accession>
<dbReference type="EMBL" id="JYKN01002263">
    <property type="protein sequence ID" value="KKK17091.1"/>
    <property type="molecule type" value="Genomic_DNA"/>
</dbReference>
<keyword evidence="5" id="KW-1185">Reference proteome</keyword>
<evidence type="ECO:0000256" key="1">
    <source>
        <dbReference type="SAM" id="MobiDB-lite"/>
    </source>
</evidence>
<proteinExistence type="predicted"/>
<comment type="caution">
    <text evidence="4">The sequence shown here is derived from an EMBL/GenBank/DDBJ whole genome shotgun (WGS) entry which is preliminary data.</text>
</comment>
<dbReference type="Pfam" id="PF17183">
    <property type="entry name" value="Get5_C"/>
    <property type="match status" value="1"/>
</dbReference>
<gene>
    <name evidence="4" type="ORF">AOCH_001672</name>
</gene>
<feature type="domain" description="Get5 C-terminal" evidence="3">
    <location>
        <begin position="191"/>
        <end position="240"/>
    </location>
</feature>
<feature type="region of interest" description="Disordered" evidence="1">
    <location>
        <begin position="42"/>
        <end position="61"/>
    </location>
</feature>
<evidence type="ECO:0008006" key="6">
    <source>
        <dbReference type="Google" id="ProtNLM"/>
    </source>
</evidence>
<dbReference type="VEuPathDB" id="FungiDB:P175DRAFT_0480060"/>
<evidence type="ECO:0000313" key="4">
    <source>
        <dbReference type="EMBL" id="KKK17091.1"/>
    </source>
</evidence>
<dbReference type="FunFam" id="1.10.286.70:FF:000001">
    <property type="entry name" value="Uncharacterized protein B2O8.280"/>
    <property type="match status" value="1"/>
</dbReference>
<evidence type="ECO:0000259" key="2">
    <source>
        <dbReference type="Pfam" id="PF12754"/>
    </source>
</evidence>
<dbReference type="InterPro" id="IPR024737">
    <property type="entry name" value="Get5_N"/>
</dbReference>
<reference evidence="4 5" key="1">
    <citation type="submission" date="2015-02" db="EMBL/GenBank/DDBJ databases">
        <title>Draft Genome Sequences of Two Closely-Related Aflatoxigenic Aspergillus Species Obtained from the Cote d'Ivoire.</title>
        <authorList>
            <person name="Moore G.G."/>
            <person name="Beltz S.B."/>
            <person name="Mack B.M."/>
        </authorList>
    </citation>
    <scope>NUCLEOTIDE SEQUENCE [LARGE SCALE GENOMIC DNA]</scope>
    <source>
        <strain evidence="4 5">SRRC1432</strain>
    </source>
</reference>
<dbReference type="AlphaFoldDB" id="A0A0F8V244"/>
<sequence>MSELAFTKGFLSALDSRPVKLRADYVLDQEYAAARVPYLLPRLQPPHPEMPKKTKRTLAPGSSKSITVHLKSARNPTFEFTVSNVPVSTTTIQDLKDSVRGRVVDGENNGAVALDKIKILYKRKLVSGTSKTIAEVMCDEPELLTGGKEVLFGVMIMGGAKVVEGALEEEGEASATSDAAAAAAAAAATVPKAAVGPSGEALLETEQFWDDLQGFLGQRLKDEDEAKKLSVLFKGAWAASR</sequence>
<dbReference type="Proteomes" id="UP000034947">
    <property type="component" value="Unassembled WGS sequence"/>
</dbReference>
<protein>
    <recommendedName>
        <fullName evidence="6">Ubiquitin-like domain-containing protein</fullName>
    </recommendedName>
</protein>
<dbReference type="InterPro" id="IPR049256">
    <property type="entry name" value="Get5_C"/>
</dbReference>
<organism evidence="4 5">
    <name type="scientific">Aspergillus ochraceoroseus</name>
    <dbReference type="NCBI Taxonomy" id="138278"/>
    <lineage>
        <taxon>Eukaryota</taxon>
        <taxon>Fungi</taxon>
        <taxon>Dikarya</taxon>
        <taxon>Ascomycota</taxon>
        <taxon>Pezizomycotina</taxon>
        <taxon>Eurotiomycetes</taxon>
        <taxon>Eurotiomycetidae</taxon>
        <taxon>Eurotiales</taxon>
        <taxon>Aspergillaceae</taxon>
        <taxon>Aspergillus</taxon>
        <taxon>Aspergillus subgen. Nidulantes</taxon>
    </lineage>
</organism>
<dbReference type="OrthoDB" id="5366541at2759"/>
<dbReference type="Pfam" id="PF12754">
    <property type="entry name" value="Get5_N"/>
    <property type="match status" value="1"/>
</dbReference>
<name>A0A0F8V244_9EURO</name>